<protein>
    <submittedName>
        <fullName evidence="1">Uncharacterized protein</fullName>
    </submittedName>
</protein>
<dbReference type="EMBL" id="BLXT01008059">
    <property type="protein sequence ID" value="GFO45430.1"/>
    <property type="molecule type" value="Genomic_DNA"/>
</dbReference>
<reference evidence="1 2" key="1">
    <citation type="journal article" date="2021" name="Elife">
        <title>Chloroplast acquisition without the gene transfer in kleptoplastic sea slugs, Plakobranchus ocellatus.</title>
        <authorList>
            <person name="Maeda T."/>
            <person name="Takahashi S."/>
            <person name="Yoshida T."/>
            <person name="Shimamura S."/>
            <person name="Takaki Y."/>
            <person name="Nagai Y."/>
            <person name="Toyoda A."/>
            <person name="Suzuki Y."/>
            <person name="Arimoto A."/>
            <person name="Ishii H."/>
            <person name="Satoh N."/>
            <person name="Nishiyama T."/>
            <person name="Hasebe M."/>
            <person name="Maruyama T."/>
            <person name="Minagawa J."/>
            <person name="Obokata J."/>
            <person name="Shigenobu S."/>
        </authorList>
    </citation>
    <scope>NUCLEOTIDE SEQUENCE [LARGE SCALE GENOMIC DNA]</scope>
</reference>
<keyword evidence="2" id="KW-1185">Reference proteome</keyword>
<evidence type="ECO:0000313" key="1">
    <source>
        <dbReference type="EMBL" id="GFO45430.1"/>
    </source>
</evidence>
<name>A0AAV4DMR2_9GAST</name>
<proteinExistence type="predicted"/>
<dbReference type="AlphaFoldDB" id="A0AAV4DMR2"/>
<dbReference type="Proteomes" id="UP000735302">
    <property type="component" value="Unassembled WGS sequence"/>
</dbReference>
<organism evidence="1 2">
    <name type="scientific">Plakobranchus ocellatus</name>
    <dbReference type="NCBI Taxonomy" id="259542"/>
    <lineage>
        <taxon>Eukaryota</taxon>
        <taxon>Metazoa</taxon>
        <taxon>Spiralia</taxon>
        <taxon>Lophotrochozoa</taxon>
        <taxon>Mollusca</taxon>
        <taxon>Gastropoda</taxon>
        <taxon>Heterobranchia</taxon>
        <taxon>Euthyneura</taxon>
        <taxon>Panpulmonata</taxon>
        <taxon>Sacoglossa</taxon>
        <taxon>Placobranchoidea</taxon>
        <taxon>Plakobranchidae</taxon>
        <taxon>Plakobranchus</taxon>
    </lineage>
</organism>
<evidence type="ECO:0000313" key="2">
    <source>
        <dbReference type="Proteomes" id="UP000735302"/>
    </source>
</evidence>
<sequence length="71" mass="7916">MHIKPGTTIPRQCVKCDMDSLRIGPGQVLNEAVDDFRSSPQSEASDDFTHVDQIQMKVCYYHNDMKTASGA</sequence>
<accession>A0AAV4DMR2</accession>
<gene>
    <name evidence="1" type="ORF">PoB_007193500</name>
</gene>
<comment type="caution">
    <text evidence="1">The sequence shown here is derived from an EMBL/GenBank/DDBJ whole genome shotgun (WGS) entry which is preliminary data.</text>
</comment>